<dbReference type="KEGG" id="mtar:DF168_01409"/>
<dbReference type="PANTHER" id="PTHR32319">
    <property type="entry name" value="BACTERIAL HEMOLYSIN-LIKE PROTEIN"/>
    <property type="match status" value="1"/>
</dbReference>
<keyword evidence="3" id="KW-0489">Methyltransferase</keyword>
<dbReference type="GO" id="GO:0003723">
    <property type="term" value="F:RNA binding"/>
    <property type="evidence" value="ECO:0007669"/>
    <property type="project" value="UniProtKB-KW"/>
</dbReference>
<evidence type="ECO:0000259" key="2">
    <source>
        <dbReference type="Pfam" id="PF01728"/>
    </source>
</evidence>
<dbReference type="Gene3D" id="3.40.50.150">
    <property type="entry name" value="Vaccinia Virus protein VP39"/>
    <property type="match status" value="1"/>
</dbReference>
<dbReference type="GO" id="GO:0008168">
    <property type="term" value="F:methyltransferase activity"/>
    <property type="evidence" value="ECO:0007669"/>
    <property type="project" value="UniProtKB-KW"/>
</dbReference>
<dbReference type="Proteomes" id="UP000247465">
    <property type="component" value="Chromosome"/>
</dbReference>
<dbReference type="Pfam" id="PF01728">
    <property type="entry name" value="FtsJ"/>
    <property type="match status" value="1"/>
</dbReference>
<reference evidence="3 4" key="1">
    <citation type="submission" date="2018-06" db="EMBL/GenBank/DDBJ databases">
        <title>Draft Genome Sequence of a Novel Marine Bacterium Related to the Verrucomicrobia.</title>
        <authorList>
            <person name="Vosseberg J."/>
            <person name="Martijn J."/>
            <person name="Ettema T.J.G."/>
        </authorList>
    </citation>
    <scope>NUCLEOTIDE SEQUENCE [LARGE SCALE GENOMIC DNA]</scope>
    <source>
        <strain evidence="3">TARA_B100001123</strain>
    </source>
</reference>
<dbReference type="AlphaFoldDB" id="A0A2Z4AJ75"/>
<accession>A0A2Z4AJ75</accession>
<proteinExistence type="predicted"/>
<dbReference type="InterPro" id="IPR029063">
    <property type="entry name" value="SAM-dependent_MTases_sf"/>
</dbReference>
<dbReference type="GO" id="GO:0032259">
    <property type="term" value="P:methylation"/>
    <property type="evidence" value="ECO:0007669"/>
    <property type="project" value="UniProtKB-KW"/>
</dbReference>
<keyword evidence="3" id="KW-0808">Transferase</keyword>
<dbReference type="SUPFAM" id="SSF53335">
    <property type="entry name" value="S-adenosyl-L-methionine-dependent methyltransferases"/>
    <property type="match status" value="1"/>
</dbReference>
<dbReference type="EC" id="2.1.1.226" evidence="3"/>
<name>A0A2Z4AJ75_9BACT</name>
<feature type="domain" description="Ribosomal RNA methyltransferase FtsJ" evidence="2">
    <location>
        <begin position="33"/>
        <end position="220"/>
    </location>
</feature>
<dbReference type="PANTHER" id="PTHR32319:SF0">
    <property type="entry name" value="BACTERIAL HEMOLYSIN-LIKE PROTEIN"/>
    <property type="match status" value="1"/>
</dbReference>
<dbReference type="CDD" id="cd02440">
    <property type="entry name" value="AdoMet_MTases"/>
    <property type="match status" value="1"/>
</dbReference>
<evidence type="ECO:0000313" key="3">
    <source>
        <dbReference type="EMBL" id="AWT60207.1"/>
    </source>
</evidence>
<dbReference type="InterPro" id="IPR002877">
    <property type="entry name" value="RNA_MeTrfase_FtsJ_dom"/>
</dbReference>
<gene>
    <name evidence="3" type="primary">tlyA</name>
    <name evidence="3" type="ORF">DF168_01409</name>
</gene>
<protein>
    <submittedName>
        <fullName evidence="3">16S/23S rRNA (Cytidine-2'-O)-methyltransferase TlyA</fullName>
        <ecNumber evidence="3">2.1.1.226</ecNumber>
    </submittedName>
</protein>
<evidence type="ECO:0000313" key="4">
    <source>
        <dbReference type="Proteomes" id="UP000247465"/>
    </source>
</evidence>
<organism evidence="3 4">
    <name type="scientific">Candidatus Moanibacter tarae</name>
    <dbReference type="NCBI Taxonomy" id="2200854"/>
    <lineage>
        <taxon>Bacteria</taxon>
        <taxon>Pseudomonadati</taxon>
        <taxon>Verrucomicrobiota</taxon>
        <taxon>Opitutia</taxon>
        <taxon>Puniceicoccales</taxon>
        <taxon>Puniceicoccales incertae sedis</taxon>
        <taxon>Candidatus Moanibacter</taxon>
    </lineage>
</organism>
<sequence>MSGRVRRGTEILDKPGKIYPKTIELSIVDPPRYVSRGGEKLETFLTSMDLPVLGADTLDVGASTGGFTDCLLQRGASSATCVDVGRGQLHPKLLGNPRIANREKLNARYLKPADLPKSTYSIITVDVSFISLKLVLPPLWPFLKDNGTLISLIKPQFEATKEEADKGRGVIRDPSIHHRVTEGIRRFAWKHLPDSREVKISQSSLPGNDGNIEFFLALQKKRKN</sequence>
<keyword evidence="1" id="KW-0694">RNA-binding</keyword>
<dbReference type="EMBL" id="CP029803">
    <property type="protein sequence ID" value="AWT60207.1"/>
    <property type="molecule type" value="Genomic_DNA"/>
</dbReference>
<dbReference type="InterPro" id="IPR047048">
    <property type="entry name" value="TlyA"/>
</dbReference>
<evidence type="ECO:0000256" key="1">
    <source>
        <dbReference type="ARBA" id="ARBA00022884"/>
    </source>
</evidence>